<gene>
    <name evidence="2" type="ORF">MA03_05260</name>
</gene>
<proteinExistence type="predicted"/>
<dbReference type="Proteomes" id="UP000067434">
    <property type="component" value="Chromosome"/>
</dbReference>
<evidence type="ECO:0000313" key="3">
    <source>
        <dbReference type="Proteomes" id="UP000067434"/>
    </source>
</evidence>
<organism evidence="2 3">
    <name type="scientific">Infirmifilum uzonense</name>
    <dbReference type="NCBI Taxonomy" id="1550241"/>
    <lineage>
        <taxon>Archaea</taxon>
        <taxon>Thermoproteota</taxon>
        <taxon>Thermoprotei</taxon>
        <taxon>Thermofilales</taxon>
        <taxon>Thermofilaceae</taxon>
        <taxon>Infirmifilum</taxon>
    </lineage>
</organism>
<dbReference type="GeneID" id="25401617"/>
<keyword evidence="3" id="KW-1185">Reference proteome</keyword>
<dbReference type="PATRIC" id="fig|1550241.5.peg.1106"/>
<feature type="coiled-coil region" evidence="1">
    <location>
        <begin position="6"/>
        <end position="67"/>
    </location>
</feature>
<accession>A0A0F7CL50</accession>
<dbReference type="RefSeq" id="WP_052884267.1">
    <property type="nucleotide sequence ID" value="NZ_CP009961.1"/>
</dbReference>
<dbReference type="HOGENOM" id="CLU_2748406_0_0_2"/>
<keyword evidence="1" id="KW-0175">Coiled coil</keyword>
<evidence type="ECO:0000313" key="2">
    <source>
        <dbReference type="EMBL" id="AKG38796.1"/>
    </source>
</evidence>
<sequence>MQAWQVDHARRAYQALSEAVEEVNIRRTRIAPLRIYAGILPEYRKTLNDIDAMLRKLEEQRSMLEGLLEG</sequence>
<name>A0A0F7CL50_9CREN</name>
<dbReference type="KEGG" id="thf:MA03_05260"/>
<reference evidence="2 3" key="1">
    <citation type="journal article" date="2015" name="Stand. Genomic Sci.">
        <title>Complete genome sequence of and proposal of Thermofilum uzonense sp. nov. a novel hyperthermophilic crenarchaeon and emended description of the genus Thermofilum.</title>
        <authorList>
            <person name="Toshchakov S.V."/>
            <person name="Korzhenkov A.A."/>
            <person name="Samarov N.I."/>
            <person name="Mazunin I.O."/>
            <person name="Mozhey O.I."/>
            <person name="Shmyr I.S."/>
            <person name="Derbikova K.S."/>
            <person name="Taranov E.A."/>
            <person name="Dominova I.N."/>
            <person name="Bonch-Osmolovskaya E.A."/>
            <person name="Patrushev M.V."/>
            <person name="Podosokorskaya O.A."/>
            <person name="Kublanov I.V."/>
        </authorList>
    </citation>
    <scope>NUCLEOTIDE SEQUENCE [LARGE SCALE GENOMIC DNA]</scope>
    <source>
        <strain evidence="2 3">1807-2</strain>
    </source>
</reference>
<dbReference type="EMBL" id="CP009961">
    <property type="protein sequence ID" value="AKG38796.1"/>
    <property type="molecule type" value="Genomic_DNA"/>
</dbReference>
<dbReference type="STRING" id="1550241.MA03_05260"/>
<evidence type="ECO:0000256" key="1">
    <source>
        <dbReference type="SAM" id="Coils"/>
    </source>
</evidence>
<protein>
    <submittedName>
        <fullName evidence="2">Uncharacterized protein</fullName>
    </submittedName>
</protein>
<dbReference type="AlphaFoldDB" id="A0A0F7CL50"/>